<evidence type="ECO:0000256" key="4">
    <source>
        <dbReference type="ARBA" id="ARBA00022806"/>
    </source>
</evidence>
<dbReference type="GO" id="GO:0004672">
    <property type="term" value="F:protein kinase activity"/>
    <property type="evidence" value="ECO:0007669"/>
    <property type="project" value="InterPro"/>
</dbReference>
<dbReference type="Pfam" id="PF00069">
    <property type="entry name" value="Pkinase"/>
    <property type="match status" value="1"/>
</dbReference>
<dbReference type="Pfam" id="PF13086">
    <property type="entry name" value="AAA_11"/>
    <property type="match status" value="1"/>
</dbReference>
<reference evidence="8" key="2">
    <citation type="submission" date="2008-05" db="EMBL/GenBank/DDBJ databases">
        <title>Genome sequence of Clostridium botulinum Ba4 strain 657 plasmid pCLJ.</title>
        <authorList>
            <person name="Shrivastava S."/>
            <person name="Brown J.L."/>
            <person name="Bruce D."/>
            <person name="Detter C."/>
            <person name="Munk C."/>
            <person name="Smith L.A."/>
            <person name="Smith T.J."/>
            <person name="Sutton G."/>
            <person name="Brettin T.S."/>
        </authorList>
    </citation>
    <scope>NUCLEOTIDE SEQUENCE [LARGE SCALE GENOMIC DNA]</scope>
    <source>
        <strain evidence="8">657 / Type Ba4</strain>
        <plasmid evidence="8">pCLJ</plasmid>
    </source>
</reference>
<evidence type="ECO:0000313" key="8">
    <source>
        <dbReference type="Proteomes" id="UP000002333"/>
    </source>
</evidence>
<dbReference type="CDD" id="cd18808">
    <property type="entry name" value="SF1_C_Upf1"/>
    <property type="match status" value="1"/>
</dbReference>
<dbReference type="InterPro" id="IPR008271">
    <property type="entry name" value="Ser/Thr_kinase_AS"/>
</dbReference>
<proteinExistence type="inferred from homology"/>
<dbReference type="GO" id="GO:0005694">
    <property type="term" value="C:chromosome"/>
    <property type="evidence" value="ECO:0007669"/>
    <property type="project" value="UniProtKB-ARBA"/>
</dbReference>
<evidence type="ECO:0000256" key="1">
    <source>
        <dbReference type="ARBA" id="ARBA00007913"/>
    </source>
</evidence>
<keyword evidence="5" id="KW-0067">ATP-binding</keyword>
<dbReference type="SUPFAM" id="SSF52540">
    <property type="entry name" value="P-loop containing nucleoside triphosphate hydrolases"/>
    <property type="match status" value="1"/>
</dbReference>
<dbReference type="PANTHER" id="PTHR43788">
    <property type="entry name" value="DNA2/NAM7 HELICASE FAMILY MEMBER"/>
    <property type="match status" value="1"/>
</dbReference>
<protein>
    <submittedName>
        <fullName evidence="7">Protein kinase domain protein</fullName>
    </submittedName>
</protein>
<dbReference type="KEGG" id="cbi:CLJ_0275"/>
<keyword evidence="4" id="KW-0347">Helicase</keyword>
<dbReference type="RefSeq" id="WP_012720249.1">
    <property type="nucleotide sequence ID" value="NC_012654.1"/>
</dbReference>
<organism evidence="7 8">
    <name type="scientific">Clostridium botulinum (strain 657 / Type Ba4)</name>
    <dbReference type="NCBI Taxonomy" id="515621"/>
    <lineage>
        <taxon>Bacteria</taxon>
        <taxon>Bacillati</taxon>
        <taxon>Bacillota</taxon>
        <taxon>Clostridia</taxon>
        <taxon>Eubacteriales</taxon>
        <taxon>Clostridiaceae</taxon>
        <taxon>Clostridium</taxon>
    </lineage>
</organism>
<dbReference type="Gene3D" id="1.10.510.10">
    <property type="entry name" value="Transferase(Phosphotransferase) domain 1"/>
    <property type="match status" value="1"/>
</dbReference>
<evidence type="ECO:0000256" key="2">
    <source>
        <dbReference type="ARBA" id="ARBA00022741"/>
    </source>
</evidence>
<sequence>MLNYSKVRTIHKNKDGSTVVLEIKDKNSDNHYALKLISPINDSFKNIIFNREITALKSLNKYDNIVKIYDYSTLVNNKTQKRYGAILLELISGNSLDKLIPTKYTDIEKYKISIEIIDAVKNAHNNNIIHRDIKPSNIMVDGLKVKIIDFGISKIKSAIDDGTVKEMMSKSYCAPEVSLRGEASELSDIYSVGSVLYNLFTGEKPPQPSDFESIIEKSPLRTDFKSLLCSMIKEKRNERLTDLNEAKKIILDIIHDIHYSEKKYYFKIDSGKLQQLKGQNLIRRNTTFNEFIESILPTSFNESYGFFTENNQGTYEFFGENYIIKCFYNNNIFDIYDIKSISLDKIIKLKKKFLKIDGAKKFIKDASQLKSNSNNTLVIELQNHLDDYNSDARKEQCFYQYFKHWKEYLKNSIDREKDKAGNFKYTNYEIVDGSINFFVERYDNNDIDSLTEDTFYVIEKKKHDKDIPIPMGNFEGAFYNDNELILKVKLNNNSQRELIKLLLSNHDLIKEDYRYKINAYKKQLRAITSLEVEDYQSRNLKDIILDIQEPTCEPHITNIKLLNTKMNTSQQEAVKKALNCETLCLIQGPPGTGKTTVISEIIHQILKNEKQSYLKPKILVVSQSHAAVDNILEGIESKLSNVKILRIGDVKDISSQISQSYTINTLKEQLLNSINKKCNKFLDEKLSIYNIGREEITTTSKQIDNSELLSLSQVYNIQKEWLDRIKGSDEIEYQIVLNSTIIAGTCVGFTGNEAVKDMVFDYVIIDEAAKATTPELLISIIKAKKTILVGDHNQLPPFINNDKYTDLDAETMKNLKRGLFCSLYDILPDTHKQILSTQYRMHPNIGKLISNVFYDGKISNGSSEEEKCHNLDMYKGYSIVWLDTSKCKKRFENKTKGGSYKNHLEADIIKQLIKKIDKEGKLKDSDIGIITGYSAQKELIRKEIQNCNFKSSSKKIAINTVDAFQGRENDIIIYSTVKSSNHHNKIGFQKEKERVNVAFSRAKQLLVIVGDMGFFNNWDIEDNKFPKIINHIKLNPSKCYIEDCSKGVNK</sequence>
<dbReference type="SMART" id="SM00220">
    <property type="entry name" value="S_TKc"/>
    <property type="match status" value="1"/>
</dbReference>
<name>A0A3F2ZXH1_CLOB6</name>
<keyword evidence="7" id="KW-0614">Plasmid</keyword>
<keyword evidence="3" id="KW-0378">Hydrolase</keyword>
<dbReference type="GO" id="GO:0005524">
    <property type="term" value="F:ATP binding"/>
    <property type="evidence" value="ECO:0007669"/>
    <property type="project" value="UniProtKB-KW"/>
</dbReference>
<comment type="similarity">
    <text evidence="1">Belongs to the DNA2/NAM7 helicase family.</text>
</comment>
<dbReference type="AlphaFoldDB" id="A0A3F2ZXH1"/>
<dbReference type="Gene3D" id="3.40.50.300">
    <property type="entry name" value="P-loop containing nucleotide triphosphate hydrolases"/>
    <property type="match status" value="2"/>
</dbReference>
<geneLocation type="plasmid" evidence="7 8">
    <name>pCLJ</name>
</geneLocation>
<dbReference type="InterPro" id="IPR027417">
    <property type="entry name" value="P-loop_NTPase"/>
</dbReference>
<dbReference type="PROSITE" id="PS00108">
    <property type="entry name" value="PROTEIN_KINASE_ST"/>
    <property type="match status" value="1"/>
</dbReference>
<dbReference type="PROSITE" id="PS50011">
    <property type="entry name" value="PROTEIN_KINASE_DOM"/>
    <property type="match status" value="1"/>
</dbReference>
<evidence type="ECO:0000313" key="7">
    <source>
        <dbReference type="EMBL" id="ACQ51276.1"/>
    </source>
</evidence>
<dbReference type="InterPro" id="IPR050534">
    <property type="entry name" value="Coronavir_polyprotein_1ab"/>
</dbReference>
<dbReference type="InterPro" id="IPR011009">
    <property type="entry name" value="Kinase-like_dom_sf"/>
</dbReference>
<dbReference type="Proteomes" id="UP000002333">
    <property type="component" value="Plasmid pCLJ"/>
</dbReference>
<accession>A0A3F2ZXH1</accession>
<gene>
    <name evidence="7" type="ordered locus">CLJ_0275</name>
</gene>
<dbReference type="CDD" id="cd14014">
    <property type="entry name" value="STKc_PknB_like"/>
    <property type="match status" value="1"/>
</dbReference>
<evidence type="ECO:0000256" key="3">
    <source>
        <dbReference type="ARBA" id="ARBA00022801"/>
    </source>
</evidence>
<dbReference type="InterPro" id="IPR041677">
    <property type="entry name" value="DNA2/NAM7_AAA_11"/>
</dbReference>
<evidence type="ECO:0000256" key="5">
    <source>
        <dbReference type="ARBA" id="ARBA00022840"/>
    </source>
</evidence>
<keyword evidence="7" id="KW-0418">Kinase</keyword>
<dbReference type="PANTHER" id="PTHR43788:SF8">
    <property type="entry name" value="DNA-BINDING PROTEIN SMUBP-2"/>
    <property type="match status" value="1"/>
</dbReference>
<dbReference type="InterPro" id="IPR041679">
    <property type="entry name" value="DNA2/NAM7-like_C"/>
</dbReference>
<dbReference type="GO" id="GO:0016787">
    <property type="term" value="F:hydrolase activity"/>
    <property type="evidence" value="ECO:0007669"/>
    <property type="project" value="UniProtKB-KW"/>
</dbReference>
<dbReference type="InterPro" id="IPR000719">
    <property type="entry name" value="Prot_kinase_dom"/>
</dbReference>
<dbReference type="GO" id="GO:0043139">
    <property type="term" value="F:5'-3' DNA helicase activity"/>
    <property type="evidence" value="ECO:0007669"/>
    <property type="project" value="TreeGrafter"/>
</dbReference>
<feature type="domain" description="Protein kinase" evidence="6">
    <location>
        <begin position="4"/>
        <end position="251"/>
    </location>
</feature>
<dbReference type="EMBL" id="CP001081">
    <property type="protein sequence ID" value="ACQ51276.1"/>
    <property type="molecule type" value="Genomic_DNA"/>
</dbReference>
<dbReference type="FunFam" id="3.40.50.300:FF:000326">
    <property type="entry name" value="P-loop containing nucleoside triphosphate hydrolase"/>
    <property type="match status" value="1"/>
</dbReference>
<dbReference type="Pfam" id="PF13087">
    <property type="entry name" value="AAA_12"/>
    <property type="match status" value="1"/>
</dbReference>
<reference evidence="7 8" key="1">
    <citation type="journal article" date="2007" name="PLoS ONE">
        <title>Analysis of the neurotoxin complex genes in Clostridium botulinum A1-A4 and B1 strains: BoNT/A3, /Ba4 and /B1 clusters are located within plasmids.</title>
        <authorList>
            <person name="Smith T.J."/>
            <person name="Hill K.K."/>
            <person name="Foley B.T."/>
            <person name="Detter J.C."/>
            <person name="Munk A.C."/>
            <person name="Bruce D.C."/>
            <person name="Doggett N.A."/>
            <person name="Smith L.A."/>
            <person name="Marks J.D."/>
            <person name="Xie G."/>
            <person name="Brettin T.S."/>
        </authorList>
    </citation>
    <scope>NUCLEOTIDE SEQUENCE [LARGE SCALE GENOMIC DNA]</scope>
    <source>
        <strain evidence="8">657 / Type Ba4</strain>
    </source>
</reference>
<keyword evidence="2" id="KW-0547">Nucleotide-binding</keyword>
<dbReference type="SUPFAM" id="SSF56112">
    <property type="entry name" value="Protein kinase-like (PK-like)"/>
    <property type="match status" value="1"/>
</dbReference>
<evidence type="ECO:0000259" key="6">
    <source>
        <dbReference type="PROSITE" id="PS50011"/>
    </source>
</evidence>
<keyword evidence="7" id="KW-0808">Transferase</keyword>
<dbReference type="InterPro" id="IPR047187">
    <property type="entry name" value="SF1_C_Upf1"/>
</dbReference>